<evidence type="ECO:0000256" key="5">
    <source>
        <dbReference type="ARBA" id="ARBA00023049"/>
    </source>
</evidence>
<evidence type="ECO:0000256" key="1">
    <source>
        <dbReference type="ARBA" id="ARBA00022670"/>
    </source>
</evidence>
<dbReference type="OrthoDB" id="9810445at2"/>
<dbReference type="STRING" id="1245469.S58_15760"/>
<evidence type="ECO:0000256" key="8">
    <source>
        <dbReference type="SAM" id="Phobius"/>
    </source>
</evidence>
<keyword evidence="8" id="KW-0812">Transmembrane</keyword>
<evidence type="ECO:0000256" key="6">
    <source>
        <dbReference type="RuleBase" id="RU003983"/>
    </source>
</evidence>
<dbReference type="HOGENOM" id="CLU_029002_0_0_5"/>
<dbReference type="PATRIC" id="fig|1245469.3.peg.1617"/>
<dbReference type="GeneID" id="301815514"/>
<evidence type="ECO:0000259" key="10">
    <source>
        <dbReference type="Pfam" id="PF23368"/>
    </source>
</evidence>
<dbReference type="Gene3D" id="3.30.2010.10">
    <property type="entry name" value="Metalloproteases ('zincins'), catalytic domain"/>
    <property type="match status" value="1"/>
</dbReference>
<dbReference type="RefSeq" id="WP_015664713.1">
    <property type="nucleotide sequence ID" value="NC_020453.1"/>
</dbReference>
<feature type="domain" description="Peptidase M48" evidence="9">
    <location>
        <begin position="203"/>
        <end position="352"/>
    </location>
</feature>
<accession>M4Z3G1</accession>
<gene>
    <name evidence="11" type="ORF">S58_15760</name>
</gene>
<dbReference type="GO" id="GO:0051603">
    <property type="term" value="P:proteolysis involved in protein catabolic process"/>
    <property type="evidence" value="ECO:0007669"/>
    <property type="project" value="TreeGrafter"/>
</dbReference>
<keyword evidence="5 6" id="KW-0482">Metalloprotease</keyword>
<feature type="domain" description="DUF7092" evidence="10">
    <location>
        <begin position="28"/>
        <end position="102"/>
    </location>
</feature>
<dbReference type="Proteomes" id="UP000011841">
    <property type="component" value="Chromosome"/>
</dbReference>
<dbReference type="InterPro" id="IPR001915">
    <property type="entry name" value="Peptidase_M48"/>
</dbReference>
<evidence type="ECO:0000256" key="2">
    <source>
        <dbReference type="ARBA" id="ARBA00022723"/>
    </source>
</evidence>
<dbReference type="KEGG" id="aol:S58_15760"/>
<keyword evidence="2" id="KW-0479">Metal-binding</keyword>
<organism evidence="11 12">
    <name type="scientific">Bradyrhizobium oligotrophicum S58</name>
    <dbReference type="NCBI Taxonomy" id="1245469"/>
    <lineage>
        <taxon>Bacteria</taxon>
        <taxon>Pseudomonadati</taxon>
        <taxon>Pseudomonadota</taxon>
        <taxon>Alphaproteobacteria</taxon>
        <taxon>Hyphomicrobiales</taxon>
        <taxon>Nitrobacteraceae</taxon>
        <taxon>Bradyrhizobium</taxon>
    </lineage>
</organism>
<evidence type="ECO:0000256" key="7">
    <source>
        <dbReference type="SAM" id="MobiDB-lite"/>
    </source>
</evidence>
<proteinExistence type="inferred from homology"/>
<dbReference type="GO" id="GO:0046872">
    <property type="term" value="F:metal ion binding"/>
    <property type="evidence" value="ECO:0007669"/>
    <property type="project" value="UniProtKB-KW"/>
</dbReference>
<dbReference type="CDD" id="cd07332">
    <property type="entry name" value="M48C_Oma1_like"/>
    <property type="match status" value="1"/>
</dbReference>
<keyword evidence="8" id="KW-0472">Membrane</keyword>
<comment type="similarity">
    <text evidence="6">Belongs to the peptidase M48 family.</text>
</comment>
<dbReference type="AlphaFoldDB" id="M4Z3G1"/>
<dbReference type="Pfam" id="PF01435">
    <property type="entry name" value="Peptidase_M48"/>
    <property type="match status" value="1"/>
</dbReference>
<dbReference type="Pfam" id="PF23368">
    <property type="entry name" value="DUF7092"/>
    <property type="match status" value="1"/>
</dbReference>
<dbReference type="PANTHER" id="PTHR22726:SF1">
    <property type="entry name" value="METALLOENDOPEPTIDASE OMA1, MITOCHONDRIAL"/>
    <property type="match status" value="1"/>
</dbReference>
<evidence type="ECO:0000313" key="12">
    <source>
        <dbReference type="Proteomes" id="UP000011841"/>
    </source>
</evidence>
<evidence type="ECO:0000259" key="9">
    <source>
        <dbReference type="Pfam" id="PF01435"/>
    </source>
</evidence>
<dbReference type="InterPro" id="IPR051156">
    <property type="entry name" value="Mito/Outer_Membr_Metalloprot"/>
</dbReference>
<evidence type="ECO:0000256" key="3">
    <source>
        <dbReference type="ARBA" id="ARBA00022801"/>
    </source>
</evidence>
<dbReference type="GO" id="GO:0004222">
    <property type="term" value="F:metalloendopeptidase activity"/>
    <property type="evidence" value="ECO:0007669"/>
    <property type="project" value="InterPro"/>
</dbReference>
<keyword evidence="1 6" id="KW-0645">Protease</keyword>
<evidence type="ECO:0000256" key="4">
    <source>
        <dbReference type="ARBA" id="ARBA00022833"/>
    </source>
</evidence>
<keyword evidence="4 6" id="KW-0862">Zinc</keyword>
<dbReference type="GO" id="GO:0016020">
    <property type="term" value="C:membrane"/>
    <property type="evidence" value="ECO:0007669"/>
    <property type="project" value="TreeGrafter"/>
</dbReference>
<reference evidence="11 12" key="1">
    <citation type="journal article" date="2013" name="Appl. Environ. Microbiol.">
        <title>Genome analysis suggests that the soil oligotrophic bacterium Agromonas oligotrophica (Bradyrhizobium oligotrophicum) is a nitrogen-fixing symbiont of Aeschynomene indica.</title>
        <authorList>
            <person name="Okubo T."/>
            <person name="Fukushima S."/>
            <person name="Itakura M."/>
            <person name="Oshima K."/>
            <person name="Longtonglang A."/>
            <person name="Teaumroong N."/>
            <person name="Mitsui H."/>
            <person name="Hattori M."/>
            <person name="Hattori R."/>
            <person name="Hattori T."/>
            <person name="Minamisawa K."/>
        </authorList>
    </citation>
    <scope>NUCLEOTIDE SEQUENCE [LARGE SCALE GENOMIC DNA]</scope>
    <source>
        <strain evidence="11 12">S58</strain>
    </source>
</reference>
<sequence>MDSTSPDSEPGRGAPGEQERAAAQLGGSATYFDGLSNRRQIVTIGFANQLVMRSADNFVSWPYEDIRRVDGPSGTLRVSCLSASPLARLEIRDPAVAAELAARCSDIDQNSLTRGAIARIIGWSLAAAASIVAIVLVVIPFAADRLTPLVPPAMERHLGEAAVVQIQTVFGDKVCGETAGQTAFAKLVTALRKPAGLDDSIASQVVDTPIPNAFALPGGRFFLLRGLLDKADDPDEVAGILAHELGHLKHRDNLRQLIHNGGSSFLIGLLFGDVTGAGAAVFASRTMINASYSREAEEAADSFAIDVMHKLGRPTRPMGELMFRITGKEDGKRPSLWASHPLTEDRLARMRAADRPASGPPLLSADEWRALKGICH</sequence>
<comment type="cofactor">
    <cofactor evidence="6">
        <name>Zn(2+)</name>
        <dbReference type="ChEBI" id="CHEBI:29105"/>
    </cofactor>
    <text evidence="6">Binds 1 zinc ion per subunit.</text>
</comment>
<dbReference type="eggNOG" id="COG4783">
    <property type="taxonomic scope" value="Bacteria"/>
</dbReference>
<protein>
    <submittedName>
        <fullName evidence="11">Putative metalloendopeptidase</fullName>
    </submittedName>
</protein>
<feature type="transmembrane region" description="Helical" evidence="8">
    <location>
        <begin position="120"/>
        <end position="143"/>
    </location>
</feature>
<dbReference type="PANTHER" id="PTHR22726">
    <property type="entry name" value="METALLOENDOPEPTIDASE OMA1"/>
    <property type="match status" value="1"/>
</dbReference>
<dbReference type="EMBL" id="AP012603">
    <property type="protein sequence ID" value="BAM87584.1"/>
    <property type="molecule type" value="Genomic_DNA"/>
</dbReference>
<keyword evidence="8" id="KW-1133">Transmembrane helix</keyword>
<keyword evidence="3 6" id="KW-0378">Hydrolase</keyword>
<feature type="region of interest" description="Disordered" evidence="7">
    <location>
        <begin position="1"/>
        <end position="22"/>
    </location>
</feature>
<evidence type="ECO:0000313" key="11">
    <source>
        <dbReference type="EMBL" id="BAM87584.1"/>
    </source>
</evidence>
<dbReference type="InterPro" id="IPR055518">
    <property type="entry name" value="DUF7092"/>
</dbReference>
<name>M4Z3G1_9BRAD</name>
<keyword evidence="12" id="KW-1185">Reference proteome</keyword>